<dbReference type="InterPro" id="IPR002582">
    <property type="entry name" value="ACPS"/>
</dbReference>
<dbReference type="GO" id="GO:0006633">
    <property type="term" value="P:fatty acid biosynthetic process"/>
    <property type="evidence" value="ECO:0007669"/>
    <property type="project" value="UniProtKB-UniRule"/>
</dbReference>
<name>A0A346Y3N4_9ACTN</name>
<dbReference type="NCBIfam" id="TIGR00516">
    <property type="entry name" value="acpS"/>
    <property type="match status" value="1"/>
</dbReference>
<feature type="binding site" evidence="8">
    <location>
        <position position="9"/>
    </location>
    <ligand>
        <name>Mg(2+)</name>
        <dbReference type="ChEBI" id="CHEBI:18420"/>
    </ligand>
</feature>
<reference evidence="10 11" key="1">
    <citation type="submission" date="2018-09" db="EMBL/GenBank/DDBJ databases">
        <title>Complete genome sequence of Euzebya sp. DY32-46 isolated from seawater of Pacific Ocean.</title>
        <authorList>
            <person name="Xu L."/>
            <person name="Wu Y.-H."/>
            <person name="Xu X.-W."/>
        </authorList>
    </citation>
    <scope>NUCLEOTIDE SEQUENCE [LARGE SCALE GENOMIC DNA]</scope>
    <source>
        <strain evidence="10 11">DY32-46</strain>
    </source>
</reference>
<dbReference type="Proteomes" id="UP000264006">
    <property type="component" value="Chromosome"/>
</dbReference>
<evidence type="ECO:0000256" key="4">
    <source>
        <dbReference type="ARBA" id="ARBA00022832"/>
    </source>
</evidence>
<evidence type="ECO:0000256" key="3">
    <source>
        <dbReference type="ARBA" id="ARBA00022723"/>
    </source>
</evidence>
<dbReference type="EMBL" id="CP031165">
    <property type="protein sequence ID" value="AXV09081.1"/>
    <property type="molecule type" value="Genomic_DNA"/>
</dbReference>
<keyword evidence="4 8" id="KW-0276">Fatty acid metabolism</keyword>
<dbReference type="KEGG" id="euz:DVS28_a4416"/>
<keyword evidence="5 8" id="KW-0460">Magnesium</keyword>
<feature type="domain" description="4'-phosphopantetheinyl transferase" evidence="9">
    <location>
        <begin position="5"/>
        <end position="97"/>
    </location>
</feature>
<dbReference type="InterPro" id="IPR037143">
    <property type="entry name" value="4-PPantetheinyl_Trfase_dom_sf"/>
</dbReference>
<dbReference type="OrthoDB" id="517356at2"/>
<comment type="similarity">
    <text evidence="8">Belongs to the P-Pant transferase superfamily. AcpS family.</text>
</comment>
<keyword evidence="6 8" id="KW-0443">Lipid metabolism</keyword>
<evidence type="ECO:0000259" key="9">
    <source>
        <dbReference type="Pfam" id="PF01648"/>
    </source>
</evidence>
<dbReference type="Gene3D" id="3.90.470.20">
    <property type="entry name" value="4'-phosphopantetheinyl transferase domain"/>
    <property type="match status" value="1"/>
</dbReference>
<dbReference type="InterPro" id="IPR004568">
    <property type="entry name" value="Ppantetheine-prot_Trfase_dom"/>
</dbReference>
<evidence type="ECO:0000313" key="11">
    <source>
        <dbReference type="Proteomes" id="UP000264006"/>
    </source>
</evidence>
<dbReference type="AlphaFoldDB" id="A0A346Y3N4"/>
<proteinExistence type="inferred from homology"/>
<dbReference type="HAMAP" id="MF_00101">
    <property type="entry name" value="AcpS"/>
    <property type="match status" value="1"/>
</dbReference>
<dbReference type="GO" id="GO:0000287">
    <property type="term" value="F:magnesium ion binding"/>
    <property type="evidence" value="ECO:0007669"/>
    <property type="project" value="UniProtKB-UniRule"/>
</dbReference>
<dbReference type="EC" id="2.7.8.7" evidence="8"/>
<keyword evidence="7 8" id="KW-0275">Fatty acid biosynthesis</keyword>
<evidence type="ECO:0000256" key="2">
    <source>
        <dbReference type="ARBA" id="ARBA00022679"/>
    </source>
</evidence>
<dbReference type="GO" id="GO:0008897">
    <property type="term" value="F:holo-[acyl-carrier-protein] synthase activity"/>
    <property type="evidence" value="ECO:0007669"/>
    <property type="project" value="UniProtKB-UniRule"/>
</dbReference>
<sequence>MPIHGVGIDLVELPRFQRTLDRTPSIRGRLFTPMELERCGDRVDRLAARFAAKEAVAKAMGTGIRGFAFLEIEVTNDDLGRPSAVLLGRAAITADRLGIIAVHLSLTTATETVAAYAVAER</sequence>
<protein>
    <recommendedName>
        <fullName evidence="8">Holo-[acyl-carrier-protein] synthase</fullName>
        <shortName evidence="8">Holo-ACP synthase</shortName>
        <ecNumber evidence="8">2.7.8.7</ecNumber>
    </recommendedName>
    <alternativeName>
        <fullName evidence="8">4'-phosphopantetheinyl transferase AcpS</fullName>
    </alternativeName>
</protein>
<evidence type="ECO:0000256" key="1">
    <source>
        <dbReference type="ARBA" id="ARBA00022516"/>
    </source>
</evidence>
<evidence type="ECO:0000256" key="5">
    <source>
        <dbReference type="ARBA" id="ARBA00022842"/>
    </source>
</evidence>
<evidence type="ECO:0000313" key="10">
    <source>
        <dbReference type="EMBL" id="AXV09081.1"/>
    </source>
</evidence>
<organism evidence="10 11">
    <name type="scientific">Euzebya pacifica</name>
    <dbReference type="NCBI Taxonomy" id="1608957"/>
    <lineage>
        <taxon>Bacteria</taxon>
        <taxon>Bacillati</taxon>
        <taxon>Actinomycetota</taxon>
        <taxon>Nitriliruptoria</taxon>
        <taxon>Euzebyales</taxon>
    </lineage>
</organism>
<keyword evidence="11" id="KW-1185">Reference proteome</keyword>
<dbReference type="Pfam" id="PF01648">
    <property type="entry name" value="ACPS"/>
    <property type="match status" value="1"/>
</dbReference>
<dbReference type="GO" id="GO:0005737">
    <property type="term" value="C:cytoplasm"/>
    <property type="evidence" value="ECO:0007669"/>
    <property type="project" value="UniProtKB-SubCell"/>
</dbReference>
<dbReference type="NCBIfam" id="TIGR00556">
    <property type="entry name" value="pantethn_trn"/>
    <property type="match status" value="1"/>
</dbReference>
<dbReference type="InterPro" id="IPR008278">
    <property type="entry name" value="4-PPantetheinyl_Trfase_dom"/>
</dbReference>
<evidence type="ECO:0000256" key="6">
    <source>
        <dbReference type="ARBA" id="ARBA00023098"/>
    </source>
</evidence>
<comment type="catalytic activity">
    <reaction evidence="8">
        <text>apo-[ACP] + CoA = holo-[ACP] + adenosine 3',5'-bisphosphate + H(+)</text>
        <dbReference type="Rhea" id="RHEA:12068"/>
        <dbReference type="Rhea" id="RHEA-COMP:9685"/>
        <dbReference type="Rhea" id="RHEA-COMP:9690"/>
        <dbReference type="ChEBI" id="CHEBI:15378"/>
        <dbReference type="ChEBI" id="CHEBI:29999"/>
        <dbReference type="ChEBI" id="CHEBI:57287"/>
        <dbReference type="ChEBI" id="CHEBI:58343"/>
        <dbReference type="ChEBI" id="CHEBI:64479"/>
        <dbReference type="EC" id="2.7.8.7"/>
    </reaction>
</comment>
<evidence type="ECO:0000256" key="8">
    <source>
        <dbReference type="HAMAP-Rule" id="MF_00101"/>
    </source>
</evidence>
<comment type="subcellular location">
    <subcellularLocation>
        <location evidence="8">Cytoplasm</location>
    </subcellularLocation>
</comment>
<keyword evidence="8" id="KW-0963">Cytoplasm</keyword>
<dbReference type="RefSeq" id="WP_114593323.1">
    <property type="nucleotide sequence ID" value="NZ_CP031165.1"/>
</dbReference>
<comment type="cofactor">
    <cofactor evidence="8">
        <name>Mg(2+)</name>
        <dbReference type="ChEBI" id="CHEBI:18420"/>
    </cofactor>
</comment>
<gene>
    <name evidence="8" type="primary">acpS</name>
    <name evidence="10" type="ORF">DVS28_a4416</name>
</gene>
<keyword evidence="2 8" id="KW-0808">Transferase</keyword>
<keyword evidence="3 8" id="KW-0479">Metal-binding</keyword>
<comment type="function">
    <text evidence="8">Transfers the 4'-phosphopantetheine moiety from coenzyme A to a Ser of acyl-carrier-protein.</text>
</comment>
<keyword evidence="1 8" id="KW-0444">Lipid biosynthesis</keyword>
<dbReference type="SUPFAM" id="SSF56214">
    <property type="entry name" value="4'-phosphopantetheinyl transferase"/>
    <property type="match status" value="1"/>
</dbReference>
<feature type="binding site" evidence="8">
    <location>
        <position position="54"/>
    </location>
    <ligand>
        <name>Mg(2+)</name>
        <dbReference type="ChEBI" id="CHEBI:18420"/>
    </ligand>
</feature>
<accession>A0A346Y3N4</accession>
<evidence type="ECO:0000256" key="7">
    <source>
        <dbReference type="ARBA" id="ARBA00023160"/>
    </source>
</evidence>